<dbReference type="Proteomes" id="UP001241169">
    <property type="component" value="Unassembled WGS sequence"/>
</dbReference>
<evidence type="ECO:0000256" key="3">
    <source>
        <dbReference type="SAM" id="MobiDB-lite"/>
    </source>
</evidence>
<feature type="compositionally biased region" description="Basic and acidic residues" evidence="3">
    <location>
        <begin position="645"/>
        <end position="675"/>
    </location>
</feature>
<feature type="region of interest" description="Disordered" evidence="3">
    <location>
        <begin position="645"/>
        <end position="682"/>
    </location>
</feature>
<dbReference type="RefSeq" id="XP_060353800.1">
    <property type="nucleotide sequence ID" value="XM_060486472.1"/>
</dbReference>
<dbReference type="InterPro" id="IPR053214">
    <property type="entry name" value="LysM12-like"/>
</dbReference>
<reference evidence="5 6" key="1">
    <citation type="submission" date="2016-10" db="EMBL/GenBank/DDBJ databases">
        <title>The genome sequence of Colletotrichum fioriniae PJ7.</title>
        <authorList>
            <person name="Baroncelli R."/>
        </authorList>
    </citation>
    <scope>NUCLEOTIDE SEQUENCE [LARGE SCALE GENOMIC DNA]</scope>
    <source>
        <strain evidence="5 6">IMI 384185</strain>
    </source>
</reference>
<evidence type="ECO:0000256" key="4">
    <source>
        <dbReference type="SAM" id="SignalP"/>
    </source>
</evidence>
<protein>
    <submittedName>
        <fullName evidence="5">Uncharacterized protein</fullName>
    </submittedName>
</protein>
<keyword evidence="2" id="KW-0843">Virulence</keyword>
<dbReference type="GeneID" id="85370371"/>
<organism evidence="5 6">
    <name type="scientific">Colletotrichum paranaense</name>
    <dbReference type="NCBI Taxonomy" id="1914294"/>
    <lineage>
        <taxon>Eukaryota</taxon>
        <taxon>Fungi</taxon>
        <taxon>Dikarya</taxon>
        <taxon>Ascomycota</taxon>
        <taxon>Pezizomycotina</taxon>
        <taxon>Sordariomycetes</taxon>
        <taxon>Hypocreomycetidae</taxon>
        <taxon>Glomerellales</taxon>
        <taxon>Glomerellaceae</taxon>
        <taxon>Colletotrichum</taxon>
        <taxon>Colletotrichum acutatum species complex</taxon>
    </lineage>
</organism>
<keyword evidence="1" id="KW-0147">Chitin-binding</keyword>
<dbReference type="EMBL" id="MOPA01000002">
    <property type="protein sequence ID" value="KAK1544682.1"/>
    <property type="molecule type" value="Genomic_DNA"/>
</dbReference>
<accession>A0ABQ9SYS5</accession>
<feature type="signal peptide" evidence="4">
    <location>
        <begin position="1"/>
        <end position="15"/>
    </location>
</feature>
<evidence type="ECO:0000313" key="5">
    <source>
        <dbReference type="EMBL" id="KAK1544682.1"/>
    </source>
</evidence>
<evidence type="ECO:0000256" key="2">
    <source>
        <dbReference type="ARBA" id="ARBA00023026"/>
    </source>
</evidence>
<keyword evidence="6" id="KW-1185">Reference proteome</keyword>
<feature type="compositionally biased region" description="Pro residues" evidence="3">
    <location>
        <begin position="299"/>
        <end position="318"/>
    </location>
</feature>
<feature type="chain" id="PRO_5047284669" evidence="4">
    <location>
        <begin position="16"/>
        <end position="990"/>
    </location>
</feature>
<name>A0ABQ9SYS5_9PEZI</name>
<evidence type="ECO:0000313" key="6">
    <source>
        <dbReference type="Proteomes" id="UP001241169"/>
    </source>
</evidence>
<dbReference type="PANTHER" id="PTHR47700:SF2">
    <property type="entry name" value="CHITINASE"/>
    <property type="match status" value="1"/>
</dbReference>
<dbReference type="PANTHER" id="PTHR47700">
    <property type="entry name" value="V CHITINASE, PUTATIVE (AFU_ORTHOLOGUE AFUA_6G13720)-RELATED"/>
    <property type="match status" value="1"/>
</dbReference>
<feature type="region of interest" description="Disordered" evidence="3">
    <location>
        <begin position="289"/>
        <end position="352"/>
    </location>
</feature>
<sequence length="990" mass="109760">MKLVYFLSWIAVAAPHPSLDKTTRVDVLHNVTVNIAAPLGIDATPSSQQIECPIPCANHTNTNTWTEYGSIDHLRRCQEPMLIAPMFPDALANLTSTTTVYGCSLNSSRPVYDWTSESFAKSSQFSIRQPDGMYSASCESTGQEVESKVMVVRGNDGNDKFSRLHFILLGQSVERTLADPSNCPTKTLFAQSRSMIVSIYSGGSLAKSTITSAWNAISYLPIVGHSTQMLVEICDDSRGPERILGIAIDIVENRELVEEFTLGWSQGKCFAGPKNATVLPGVKVHEISDPSLRLSRPQLPRPQIPRPRPSRPQPPRPQPSRSQPKRPGPPQHQPKRPRPPQHQPPHPEPTFQRRELQRCISGEDRTLNTGDLCEFSCEYGFCLESLCECTARGIPSQVPPEKEVDVVAWDDTNTDLNILCKFACKYGHCPQDICTSRIDGPDTSDIDIVVTDPEYPLDYARRVKESNSKNCNIYKEPQHWDYQKKSCDSICKPETDQAKKEGKMSNAFCLGFWPIDKPIPWQKIGPDTTIAGGKCECNNPLVNEFADIVLDGMPQMAQISCYIMMSTLKLVLEIGVESIPVVGKPISAGLEIANTAAQMAAYLYPKEEDPEGAFSWWLQPCGGTNLVPEDIKKVYDILSNSPAGRDRFEKKKKSDNLKQGSGKKDDDNNPTDRKIQKGRKCRVPPAKSTMRLGAAKNTLRIQSCVNDATRKNDLVVTSVVYAPNAKPTVVERECSQKWSQACFHYSSAIKVNPQWATLTCPPEAAATAWRLDAEAVPAFQKQHKGDRWLDEVKSNPNKVDCDKDEYPPAYLLGLQDPARLNSGKNAQGQLIRLIPGGMNRGAGHMWKGICLGAAIEDMKDSEFKAKVDADPNRKTIIQGGVTRTQAAITATVRPEFTINKWGHAANPPANDGLELNTCWPNNIAAGDPGFALLTFDPYYNTHPRLYNYSIPYVKVGLVMEQSTKIIQALGAHLNRYKQLLCFLQITTMDN</sequence>
<gene>
    <name evidence="5" type="ORF">CPAR01_02184</name>
</gene>
<keyword evidence="4" id="KW-0732">Signal</keyword>
<comment type="caution">
    <text evidence="5">The sequence shown here is derived from an EMBL/GenBank/DDBJ whole genome shotgun (WGS) entry which is preliminary data.</text>
</comment>
<evidence type="ECO:0000256" key="1">
    <source>
        <dbReference type="ARBA" id="ARBA00022669"/>
    </source>
</evidence>
<proteinExistence type="predicted"/>